<protein>
    <submittedName>
        <fullName evidence="1">Uncharacterized protein</fullName>
    </submittedName>
</protein>
<proteinExistence type="predicted"/>
<dbReference type="EMBL" id="JX649887">
    <property type="protein sequence ID" value="AGC71913.1"/>
    <property type="molecule type" value="Genomic_DNA"/>
</dbReference>
<sequence length="63" mass="6901">MAKVINRSKETIHVGGHVLGTGEHEVADFEALAKQYPGLDKLVEVVKPVEPEPEVKPVAKKEK</sequence>
<dbReference type="AlphaFoldDB" id="L7VXX4"/>
<organism evidence="1">
    <name type="scientific">uncultured bacterium A1Q1_fos_25</name>
    <dbReference type="NCBI Taxonomy" id="1256569"/>
    <lineage>
        <taxon>Bacteria</taxon>
        <taxon>environmental samples</taxon>
    </lineage>
</organism>
<name>L7VXX4_9BACT</name>
<reference evidence="1" key="1">
    <citation type="submission" date="2012-09" db="EMBL/GenBank/DDBJ databases">
        <title>Metagenomic Characterization of a Microbial Community in Wastewater Detects High Levels of Antibiotic Resistance.</title>
        <authorList>
            <person name="Abrams M."/>
            <person name="Caldwell A."/>
            <person name="Vandaei E."/>
            <person name="Lee W."/>
            <person name="Perrott J."/>
            <person name="Khan S.Y."/>
            <person name="Ta J."/>
            <person name="Romero D."/>
            <person name="Nguyen V."/>
            <person name="Pourmand N."/>
            <person name="Ouverney C.C."/>
        </authorList>
    </citation>
    <scope>NUCLEOTIDE SEQUENCE</scope>
</reference>
<evidence type="ECO:0000313" key="1">
    <source>
        <dbReference type="EMBL" id="AGC71913.1"/>
    </source>
</evidence>
<accession>L7VXX4</accession>